<evidence type="ECO:0000313" key="1">
    <source>
        <dbReference type="Proteomes" id="UP000694941"/>
    </source>
</evidence>
<keyword evidence="1" id="KW-1185">Reference proteome</keyword>
<dbReference type="GeneID" id="106467415"/>
<proteinExistence type="predicted"/>
<sequence length="282" mass="32075">MGTTGSLEILECRRRIPAGSEHNATRRMIGRELKHSLRDDRKAWWSQKAQDMENANNSGNLRRLFQLIRSTGPRKLGVSETVCEKNGTLITNRGRRLECWTEHFKDQFSWPSVSAPLEMSSQTDVWTTNLEPPTEEEIVSCINSMKRFKAAGPNEVSPALFKDGLGVLTPELVHLFKVIWEEESVPEAWGDSIIIPVYKKGTRGDCANHRGISLTPVISRLLAALLLRRLTPDREKCIREEQAGFRPGRGCIDHIFTLRQILKQRRVQTTDHRRILGLQGSI</sequence>
<dbReference type="Proteomes" id="UP000694941">
    <property type="component" value="Unplaced"/>
</dbReference>
<protein>
    <submittedName>
        <fullName evidence="2">Uncharacterized protein LOC106467415</fullName>
    </submittedName>
</protein>
<evidence type="ECO:0000313" key="2">
    <source>
        <dbReference type="RefSeq" id="XP_013783218.1"/>
    </source>
</evidence>
<accession>A0ABM1BJG5</accession>
<name>A0ABM1BJG5_LIMPO</name>
<gene>
    <name evidence="2" type="primary">LOC106467415</name>
</gene>
<dbReference type="PANTHER" id="PTHR19446">
    <property type="entry name" value="REVERSE TRANSCRIPTASES"/>
    <property type="match status" value="1"/>
</dbReference>
<dbReference type="InterPro" id="IPR043502">
    <property type="entry name" value="DNA/RNA_pol_sf"/>
</dbReference>
<dbReference type="RefSeq" id="XP_013783218.1">
    <property type="nucleotide sequence ID" value="XM_013927764.1"/>
</dbReference>
<organism evidence="1 2">
    <name type="scientific">Limulus polyphemus</name>
    <name type="common">Atlantic horseshoe crab</name>
    <dbReference type="NCBI Taxonomy" id="6850"/>
    <lineage>
        <taxon>Eukaryota</taxon>
        <taxon>Metazoa</taxon>
        <taxon>Ecdysozoa</taxon>
        <taxon>Arthropoda</taxon>
        <taxon>Chelicerata</taxon>
        <taxon>Merostomata</taxon>
        <taxon>Xiphosura</taxon>
        <taxon>Limulidae</taxon>
        <taxon>Limulus</taxon>
    </lineage>
</organism>
<dbReference type="SUPFAM" id="SSF56672">
    <property type="entry name" value="DNA/RNA polymerases"/>
    <property type="match status" value="1"/>
</dbReference>
<reference evidence="2" key="1">
    <citation type="submission" date="2025-08" db="UniProtKB">
        <authorList>
            <consortium name="RefSeq"/>
        </authorList>
    </citation>
    <scope>IDENTIFICATION</scope>
    <source>
        <tissue evidence="2">Muscle</tissue>
    </source>
</reference>